<evidence type="ECO:0000313" key="2">
    <source>
        <dbReference type="EMBL" id="PWU98842.1"/>
    </source>
</evidence>
<organism evidence="2 3">
    <name type="scientific">Trypanosoma cruzi</name>
    <dbReference type="NCBI Taxonomy" id="5693"/>
    <lineage>
        <taxon>Eukaryota</taxon>
        <taxon>Discoba</taxon>
        <taxon>Euglenozoa</taxon>
        <taxon>Kinetoplastea</taxon>
        <taxon>Metakinetoplastina</taxon>
        <taxon>Trypanosomatida</taxon>
        <taxon>Trypanosomatidae</taxon>
        <taxon>Trypanosoma</taxon>
        <taxon>Schizotrypanum</taxon>
    </lineage>
</organism>
<evidence type="ECO:0000313" key="3">
    <source>
        <dbReference type="Proteomes" id="UP000246078"/>
    </source>
</evidence>
<proteinExistence type="predicted"/>
<dbReference type="Gene3D" id="3.60.10.10">
    <property type="entry name" value="Endonuclease/exonuclease/phosphatase"/>
    <property type="match status" value="1"/>
</dbReference>
<reference evidence="2 3" key="1">
    <citation type="journal article" date="2018" name="Microb. Genom.">
        <title>Expanding an expanded genome: long-read sequencing of Trypanosoma cruzi.</title>
        <authorList>
            <person name="Berna L."/>
            <person name="Rodriguez M."/>
            <person name="Chiribao M.L."/>
            <person name="Parodi-Talice A."/>
            <person name="Pita S."/>
            <person name="Rijo G."/>
            <person name="Alvarez-Valin F."/>
            <person name="Robello C."/>
        </authorList>
    </citation>
    <scope>NUCLEOTIDE SEQUENCE [LARGE SCALE GENOMIC DNA]</scope>
    <source>
        <strain evidence="2 3">TCC</strain>
    </source>
</reference>
<dbReference type="VEuPathDB" id="TriTrypDB:TCDM_10502"/>
<comment type="caution">
    <text evidence="2">The sequence shown here is derived from an EMBL/GenBank/DDBJ whole genome shotgun (WGS) entry which is preliminary data.</text>
</comment>
<dbReference type="VEuPathDB" id="TriTrypDB:TcCL_NonESM09420"/>
<dbReference type="VEuPathDB" id="TriTrypDB:TcYC6_0038450"/>
<dbReference type="VEuPathDB" id="TriTrypDB:ECC02_011901"/>
<feature type="domain" description="Endonuclease/exonuclease/phosphatase" evidence="1">
    <location>
        <begin position="85"/>
        <end position="169"/>
    </location>
</feature>
<sequence length="170" mass="19361">MTVATWRERFLPAMTFFRPAVGAVVAFPFWCVTLCRASAWHLPPGDHCCPCISTALFQHLRGESPQPSHSNWSIIRIYYYHSSLRHAAIIAGELNLHHELWDSHRPPTTGGEDFAAVLIDLYFEPANDPAQATRITHRNVSSPEVTAYRVLRVTHWKSTPYIDSDHRLIS</sequence>
<dbReference type="Pfam" id="PF14529">
    <property type="entry name" value="Exo_endo_phos_2"/>
    <property type="match status" value="1"/>
</dbReference>
<dbReference type="EMBL" id="PRFC01000226">
    <property type="protein sequence ID" value="PWU98842.1"/>
    <property type="molecule type" value="Genomic_DNA"/>
</dbReference>
<dbReference type="InterPro" id="IPR036691">
    <property type="entry name" value="Endo/exonu/phosph_ase_sf"/>
</dbReference>
<dbReference type="InterPro" id="IPR005135">
    <property type="entry name" value="Endo/exonuclease/phosphatase"/>
</dbReference>
<dbReference type="VEuPathDB" id="TriTrypDB:TCSYLVIO_006645"/>
<gene>
    <name evidence="2" type="ORF">C3747_226g41</name>
</gene>
<dbReference type="VEuPathDB" id="TriTrypDB:TcBrA4_0110780"/>
<dbReference type="VEuPathDB" id="TriTrypDB:TcCLB.511605.10"/>
<dbReference type="AlphaFoldDB" id="A0A2V2VTR2"/>
<name>A0A2V2VTR2_TRYCR</name>
<dbReference type="SUPFAM" id="SSF56219">
    <property type="entry name" value="DNase I-like"/>
    <property type="match status" value="1"/>
</dbReference>
<evidence type="ECO:0000259" key="1">
    <source>
        <dbReference type="Pfam" id="PF14529"/>
    </source>
</evidence>
<dbReference type="VEuPathDB" id="TriTrypDB:C4B63_88g62"/>
<dbReference type="Proteomes" id="UP000246078">
    <property type="component" value="Unassembled WGS sequence"/>
</dbReference>
<protein>
    <recommendedName>
        <fullName evidence="1">Endonuclease/exonuclease/phosphatase domain-containing protein</fullName>
    </recommendedName>
</protein>
<dbReference type="VEuPathDB" id="TriTrypDB:TcG_10208"/>
<accession>A0A2V2VTR2</accession>
<dbReference type="VEuPathDB" id="TriTrypDB:Tc_MARK_8787"/>
<dbReference type="GO" id="GO:0003824">
    <property type="term" value="F:catalytic activity"/>
    <property type="evidence" value="ECO:0007669"/>
    <property type="project" value="InterPro"/>
</dbReference>
<dbReference type="VEuPathDB" id="TriTrypDB:C3747_226g41"/>